<name>A0A7S3K3F7_9STRA</name>
<evidence type="ECO:0000256" key="2">
    <source>
        <dbReference type="SAM" id="MobiDB-lite"/>
    </source>
</evidence>
<feature type="region of interest" description="Disordered" evidence="2">
    <location>
        <begin position="468"/>
        <end position="501"/>
    </location>
</feature>
<evidence type="ECO:0000256" key="1">
    <source>
        <dbReference type="SAM" id="Coils"/>
    </source>
</evidence>
<keyword evidence="1" id="KW-0175">Coiled coil</keyword>
<dbReference type="EMBL" id="HBIJ01018568">
    <property type="protein sequence ID" value="CAE0371446.1"/>
    <property type="molecule type" value="Transcribed_RNA"/>
</dbReference>
<sequence length="501" mass="55355">MFEYIFARTKRAINNKMRLCIVLLFCQSLGLVPFNFPSVVRRRLVLQSTPQISADENEVKLAELIFSSRDPRLEVAMAPDTYDEEFCKFVNEKADASTDVEERVALKSLVELVLETKEKLEEAARAVVEEEEEEEGKKIIDTSIETKTKSNAEVLVAAQSTIAPGAAAAKTEKEEREALESGRTEAGLSGAILITYEALLTRLVEAYENDRLDSEVEASYEQCDYSLLALASGRAQDKNHPNAEACQAIVNKINQMAKQKLALATERLQAVLRAGTPEKMFQKIIELAARGAIDRVLIELLDANRQQAQAAGAKDAANLMNNLANKCRDELDRNFDPPKKLLRALLRCDTPSARETLIRRAFEPKEAIALGFDGAQTKGGCDVEPPDFIAACQTLIADFGNLELDSTTQTDTNNFLLADKVRAIAEQAEAIAIELFGESLSPREQQDRAWNEATTSVFDLEAAELAAETQGDRMPWQNDEYDDMLPPGFDQATGVKRVGGN</sequence>
<protein>
    <submittedName>
        <fullName evidence="3">Uncharacterized protein</fullName>
    </submittedName>
</protein>
<dbReference type="AlphaFoldDB" id="A0A7S3K3F7"/>
<reference evidence="3" key="1">
    <citation type="submission" date="2021-01" db="EMBL/GenBank/DDBJ databases">
        <authorList>
            <person name="Corre E."/>
            <person name="Pelletier E."/>
            <person name="Niang G."/>
            <person name="Scheremetjew M."/>
            <person name="Finn R."/>
            <person name="Kale V."/>
            <person name="Holt S."/>
            <person name="Cochrane G."/>
            <person name="Meng A."/>
            <person name="Brown T."/>
            <person name="Cohen L."/>
        </authorList>
    </citation>
    <scope>NUCLEOTIDE SEQUENCE</scope>
    <source>
        <strain evidence="3">CCMP1510</strain>
    </source>
</reference>
<proteinExistence type="predicted"/>
<evidence type="ECO:0000313" key="3">
    <source>
        <dbReference type="EMBL" id="CAE0371446.1"/>
    </source>
</evidence>
<gene>
    <name evidence="3" type="ORF">ALAG00032_LOCUS12228</name>
</gene>
<feature type="coiled-coil region" evidence="1">
    <location>
        <begin position="106"/>
        <end position="137"/>
    </location>
</feature>
<accession>A0A7S3K3F7</accession>
<organism evidence="3">
    <name type="scientific">Aureoumbra lagunensis</name>
    <dbReference type="NCBI Taxonomy" id="44058"/>
    <lineage>
        <taxon>Eukaryota</taxon>
        <taxon>Sar</taxon>
        <taxon>Stramenopiles</taxon>
        <taxon>Ochrophyta</taxon>
        <taxon>Pelagophyceae</taxon>
        <taxon>Pelagomonadales</taxon>
        <taxon>Aureoumbra</taxon>
    </lineage>
</organism>